<sequence length="96" mass="11713">MSQKHRYLARSLAEEAALRMVDQTGRHYVIWRTGHDWRVVRLHSFADRWLRATQPAKAATRVLATREQRERRRRPRLLALFPQRERDRFREVAHTR</sequence>
<evidence type="ECO:0000313" key="2">
    <source>
        <dbReference type="Proteomes" id="UP000582837"/>
    </source>
</evidence>
<protein>
    <submittedName>
        <fullName evidence="1">Uncharacterized protein</fullName>
    </submittedName>
</protein>
<accession>A0A841GJU8</accession>
<gene>
    <name evidence="1" type="ORF">HNQ61_000592</name>
</gene>
<dbReference type="RefSeq" id="WP_170031593.1">
    <property type="nucleotide sequence ID" value="NZ_JABDTL010000001.1"/>
</dbReference>
<reference evidence="1 2" key="1">
    <citation type="submission" date="2020-08" db="EMBL/GenBank/DDBJ databases">
        <title>Genomic Encyclopedia of Type Strains, Phase IV (KMG-IV): sequencing the most valuable type-strain genomes for metagenomic binning, comparative biology and taxonomic classification.</title>
        <authorList>
            <person name="Goeker M."/>
        </authorList>
    </citation>
    <scope>NUCLEOTIDE SEQUENCE [LARGE SCALE GENOMIC DNA]</scope>
    <source>
        <strain evidence="1 2">DSM 29007</strain>
    </source>
</reference>
<keyword evidence="2" id="KW-1185">Reference proteome</keyword>
<evidence type="ECO:0000313" key="1">
    <source>
        <dbReference type="EMBL" id="MBB6068981.1"/>
    </source>
</evidence>
<organism evidence="1 2">
    <name type="scientific">Longimicrobium terrae</name>
    <dbReference type="NCBI Taxonomy" id="1639882"/>
    <lineage>
        <taxon>Bacteria</taxon>
        <taxon>Pseudomonadati</taxon>
        <taxon>Gemmatimonadota</taxon>
        <taxon>Longimicrobiia</taxon>
        <taxon>Longimicrobiales</taxon>
        <taxon>Longimicrobiaceae</taxon>
        <taxon>Longimicrobium</taxon>
    </lineage>
</organism>
<name>A0A841GJU8_9BACT</name>
<dbReference type="AlphaFoldDB" id="A0A841GJU8"/>
<dbReference type="Proteomes" id="UP000582837">
    <property type="component" value="Unassembled WGS sequence"/>
</dbReference>
<proteinExistence type="predicted"/>
<dbReference type="EMBL" id="JACHIA010000001">
    <property type="protein sequence ID" value="MBB6068981.1"/>
    <property type="molecule type" value="Genomic_DNA"/>
</dbReference>
<comment type="caution">
    <text evidence="1">The sequence shown here is derived from an EMBL/GenBank/DDBJ whole genome shotgun (WGS) entry which is preliminary data.</text>
</comment>